<dbReference type="Gene3D" id="1.25.40.420">
    <property type="match status" value="1"/>
</dbReference>
<dbReference type="AlphaFoldDB" id="A0A8J9YHZ4"/>
<dbReference type="InterPro" id="IPR011333">
    <property type="entry name" value="SKP1/BTB/POZ_sf"/>
</dbReference>
<dbReference type="SMART" id="SM00225">
    <property type="entry name" value="BTB"/>
    <property type="match status" value="1"/>
</dbReference>
<dbReference type="SMART" id="SM00875">
    <property type="entry name" value="BACK"/>
    <property type="match status" value="1"/>
</dbReference>
<accession>A0A8J9YHZ4</accession>
<protein>
    <submittedName>
        <fullName evidence="4">KLHL9 protein</fullName>
    </submittedName>
</protein>
<dbReference type="PIRSF" id="PIRSF037037">
    <property type="entry name" value="Kelch-like_protein_gigaxonin"/>
    <property type="match status" value="1"/>
</dbReference>
<evidence type="ECO:0000313" key="4">
    <source>
        <dbReference type="EMBL" id="CAH1227832.1"/>
    </source>
</evidence>
<dbReference type="Pfam" id="PF07707">
    <property type="entry name" value="BACK"/>
    <property type="match status" value="1"/>
</dbReference>
<dbReference type="SMART" id="SM00612">
    <property type="entry name" value="Kelch"/>
    <property type="match status" value="6"/>
</dbReference>
<evidence type="ECO:0000256" key="2">
    <source>
        <dbReference type="ARBA" id="ARBA00022737"/>
    </source>
</evidence>
<name>A0A8J9YHZ4_BRALA</name>
<dbReference type="PROSITE" id="PS50097">
    <property type="entry name" value="BTB"/>
    <property type="match status" value="1"/>
</dbReference>
<dbReference type="Gene3D" id="3.30.710.10">
    <property type="entry name" value="Potassium Channel Kv1.1, Chain A"/>
    <property type="match status" value="1"/>
</dbReference>
<dbReference type="PANTHER" id="PTHR45632:SF27">
    <property type="entry name" value="KELCH-LIKE PROTEIN 9"/>
    <property type="match status" value="1"/>
</dbReference>
<dbReference type="SUPFAM" id="SSF117281">
    <property type="entry name" value="Kelch motif"/>
    <property type="match status" value="1"/>
</dbReference>
<dbReference type="InterPro" id="IPR011705">
    <property type="entry name" value="BACK"/>
</dbReference>
<dbReference type="Proteomes" id="UP000838412">
    <property type="component" value="Chromosome 1"/>
</dbReference>
<dbReference type="PANTHER" id="PTHR45632">
    <property type="entry name" value="LD33804P"/>
    <property type="match status" value="1"/>
</dbReference>
<reference evidence="4" key="1">
    <citation type="submission" date="2022-01" db="EMBL/GenBank/DDBJ databases">
        <authorList>
            <person name="Braso-Vives M."/>
        </authorList>
    </citation>
    <scope>NUCLEOTIDE SEQUENCE</scope>
</reference>
<evidence type="ECO:0000259" key="3">
    <source>
        <dbReference type="PROSITE" id="PS50097"/>
    </source>
</evidence>
<dbReference type="Gene3D" id="2.120.10.80">
    <property type="entry name" value="Kelch-type beta propeller"/>
    <property type="match status" value="1"/>
</dbReference>
<feature type="domain" description="BTB" evidence="3">
    <location>
        <begin position="88"/>
        <end position="155"/>
    </location>
</feature>
<dbReference type="InterPro" id="IPR006652">
    <property type="entry name" value="Kelch_1"/>
</dbReference>
<dbReference type="Pfam" id="PF24981">
    <property type="entry name" value="Beta-prop_ATRN-LZTR1"/>
    <property type="match status" value="1"/>
</dbReference>
<dbReference type="OrthoDB" id="45365at2759"/>
<evidence type="ECO:0000256" key="1">
    <source>
        <dbReference type="ARBA" id="ARBA00022441"/>
    </source>
</evidence>
<dbReference type="SUPFAM" id="SSF54695">
    <property type="entry name" value="POZ domain"/>
    <property type="match status" value="1"/>
</dbReference>
<dbReference type="InterPro" id="IPR015915">
    <property type="entry name" value="Kelch-typ_b-propeller"/>
</dbReference>
<keyword evidence="2" id="KW-0677">Repeat</keyword>
<dbReference type="InterPro" id="IPR017096">
    <property type="entry name" value="BTB-kelch_protein"/>
</dbReference>
<keyword evidence="5" id="KW-1185">Reference proteome</keyword>
<keyword evidence="1" id="KW-0880">Kelch repeat</keyword>
<proteinExistence type="predicted"/>
<dbReference type="Pfam" id="PF01344">
    <property type="entry name" value="Kelch_1"/>
    <property type="match status" value="1"/>
</dbReference>
<dbReference type="InterPro" id="IPR000210">
    <property type="entry name" value="BTB/POZ_dom"/>
</dbReference>
<dbReference type="InterPro" id="IPR056737">
    <property type="entry name" value="Beta-prop_ATRN-MKLN-like"/>
</dbReference>
<sequence>MSLIQIEFGPPYIEHILGVPGIPPRRPSYTRLPGLNSNNSGQKVMTSETCPHAAAICAHAEARTFTSSTYNDSLVANLNTLRCAGTLCDVTLVAEKRKFPAHRAVLASCSDYFRAMFTSGMRETCAEEIELHAVPALGLSHVLEFMYTASITLSPDNIEQVLEAASQLQVSVIDYCCEYFIEKIDKNNCFEILEIAQFYSMEEVEMKAGKFILEKMTYSDEFHLLAPETLAKAITNDDLDMTEMQVFNKVIRWLQLTPSGTEKVKDILQHVRFPMIPETDLFKRVLTSECMEAIPGLSDLLQDAFAYHAKPILQPSMQTDHTTPRQAVETVIALGGRVKVDGPLERCNDVLGLDPSTGTWHTIADMPWPQSTHTITSVAVMENFLYVVGGQNQYGSVGRRSTNAAFRYDPRFDEWLRLATMKEDRACFCLLALEGYLYAIAGQNKNGNLRTVERYSPLTDEWDYVAQMPLERSHHAGTVCNGRLYVSGGMHDNDVQGTMYDFEPGENFWQFKLPMKNERFGHGMSSVGGKIFSVGGCTCNDQGDIIDVTSMECFDPETNQWNTMATMPQGQSYAALCVQGDSIYVVGGCNRNEKTVTCHTNRYDVTKNSWHKMADFPHHSMGLAGSTLTVTRRMLNKPTY</sequence>
<evidence type="ECO:0000313" key="5">
    <source>
        <dbReference type="Proteomes" id="UP000838412"/>
    </source>
</evidence>
<dbReference type="EMBL" id="OV696686">
    <property type="protein sequence ID" value="CAH1227832.1"/>
    <property type="molecule type" value="Genomic_DNA"/>
</dbReference>
<organism evidence="4 5">
    <name type="scientific">Branchiostoma lanceolatum</name>
    <name type="common">Common lancelet</name>
    <name type="synonym">Amphioxus lanceolatum</name>
    <dbReference type="NCBI Taxonomy" id="7740"/>
    <lineage>
        <taxon>Eukaryota</taxon>
        <taxon>Metazoa</taxon>
        <taxon>Chordata</taxon>
        <taxon>Cephalochordata</taxon>
        <taxon>Leptocardii</taxon>
        <taxon>Amphioxiformes</taxon>
        <taxon>Branchiostomatidae</taxon>
        <taxon>Branchiostoma</taxon>
    </lineage>
</organism>
<dbReference type="Pfam" id="PF00651">
    <property type="entry name" value="BTB"/>
    <property type="match status" value="1"/>
</dbReference>
<gene>
    <name evidence="4" type="primary">KLHL9</name>
    <name evidence="4" type="ORF">BLAG_LOCUS532</name>
</gene>